<sequence length="82" mass="9296">MLGNSIKSICEKFGDFRFIIGNFINTQPKMCLSHYLCCSLRTTSATSIFPNGFSSFSTSLFHLFNTIFAPFHRSTQTNISRD</sequence>
<proteinExistence type="predicted"/>
<organism evidence="1 2">
    <name type="scientific">Meloidogyne enterolobii</name>
    <name type="common">Root-knot nematode worm</name>
    <name type="synonym">Meloidogyne mayaguensis</name>
    <dbReference type="NCBI Taxonomy" id="390850"/>
    <lineage>
        <taxon>Eukaryota</taxon>
        <taxon>Metazoa</taxon>
        <taxon>Ecdysozoa</taxon>
        <taxon>Nematoda</taxon>
        <taxon>Chromadorea</taxon>
        <taxon>Rhabditida</taxon>
        <taxon>Tylenchina</taxon>
        <taxon>Tylenchomorpha</taxon>
        <taxon>Tylenchoidea</taxon>
        <taxon>Meloidogynidae</taxon>
        <taxon>Meloidogyninae</taxon>
        <taxon>Meloidogyne</taxon>
    </lineage>
</organism>
<name>A0ACB0XN42_MELEN</name>
<comment type="caution">
    <text evidence="1">The sequence shown here is derived from an EMBL/GenBank/DDBJ whole genome shotgun (WGS) entry which is preliminary data.</text>
</comment>
<evidence type="ECO:0000313" key="1">
    <source>
        <dbReference type="EMBL" id="CAK5009746.1"/>
    </source>
</evidence>
<dbReference type="Proteomes" id="UP001497535">
    <property type="component" value="Unassembled WGS sequence"/>
</dbReference>
<gene>
    <name evidence="1" type="ORF">MENTE1834_LOCUS1426</name>
</gene>
<evidence type="ECO:0000313" key="2">
    <source>
        <dbReference type="Proteomes" id="UP001497535"/>
    </source>
</evidence>
<keyword evidence="2" id="KW-1185">Reference proteome</keyword>
<reference evidence="1" key="1">
    <citation type="submission" date="2023-11" db="EMBL/GenBank/DDBJ databases">
        <authorList>
            <person name="Poullet M."/>
        </authorList>
    </citation>
    <scope>NUCLEOTIDE SEQUENCE</scope>
    <source>
        <strain evidence="1">E1834</strain>
    </source>
</reference>
<protein>
    <submittedName>
        <fullName evidence="1">Uncharacterized protein</fullName>
    </submittedName>
</protein>
<dbReference type="EMBL" id="CAVMJV010000001">
    <property type="protein sequence ID" value="CAK5009746.1"/>
    <property type="molecule type" value="Genomic_DNA"/>
</dbReference>
<accession>A0ACB0XN42</accession>